<reference evidence="1" key="1">
    <citation type="submission" date="2022-08" db="EMBL/GenBank/DDBJ databases">
        <title>Genome Sequence of Fusarium decemcellulare.</title>
        <authorList>
            <person name="Buettner E."/>
        </authorList>
    </citation>
    <scope>NUCLEOTIDE SEQUENCE</scope>
    <source>
        <strain evidence="1">Babe19</strain>
    </source>
</reference>
<proteinExistence type="predicted"/>
<organism evidence="1 2">
    <name type="scientific">Fusarium decemcellulare</name>
    <dbReference type="NCBI Taxonomy" id="57161"/>
    <lineage>
        <taxon>Eukaryota</taxon>
        <taxon>Fungi</taxon>
        <taxon>Dikarya</taxon>
        <taxon>Ascomycota</taxon>
        <taxon>Pezizomycotina</taxon>
        <taxon>Sordariomycetes</taxon>
        <taxon>Hypocreomycetidae</taxon>
        <taxon>Hypocreales</taxon>
        <taxon>Nectriaceae</taxon>
        <taxon>Fusarium</taxon>
        <taxon>Fusarium decemcellulare species complex</taxon>
    </lineage>
</organism>
<comment type="caution">
    <text evidence="1">The sequence shown here is derived from an EMBL/GenBank/DDBJ whole genome shotgun (WGS) entry which is preliminary data.</text>
</comment>
<protein>
    <submittedName>
        <fullName evidence="1">Uncharacterized protein</fullName>
    </submittedName>
</protein>
<evidence type="ECO:0000313" key="2">
    <source>
        <dbReference type="Proteomes" id="UP001148629"/>
    </source>
</evidence>
<keyword evidence="2" id="KW-1185">Reference proteome</keyword>
<dbReference type="Proteomes" id="UP001148629">
    <property type="component" value="Unassembled WGS sequence"/>
</dbReference>
<gene>
    <name evidence="1" type="ORF">NM208_g5201</name>
</gene>
<dbReference type="EMBL" id="JANRMS010000423">
    <property type="protein sequence ID" value="KAJ3540131.1"/>
    <property type="molecule type" value="Genomic_DNA"/>
</dbReference>
<accession>A0ACC1SHW9</accession>
<name>A0ACC1SHW9_9HYPO</name>
<evidence type="ECO:0000313" key="1">
    <source>
        <dbReference type="EMBL" id="KAJ3540131.1"/>
    </source>
</evidence>
<sequence>MSFLDGGSLPDPSSTFIEAWISQVEDSSHWHDQEVENMPSPRTPSPSKKARTVPIDVDATPTQNVLASENSFCEVLRNIHFSLLEIALDEGEEDIAYENITQCRVYPELRDPDPFLKDAKVDYGIFIEPREGCRLYSSIQKFKSLNQNNRVNHV</sequence>